<evidence type="ECO:0000259" key="1">
    <source>
        <dbReference type="Pfam" id="PF18962"/>
    </source>
</evidence>
<comment type="caution">
    <text evidence="2">The sequence shown here is derived from an EMBL/GenBank/DDBJ whole genome shotgun (WGS) entry which is preliminary data.</text>
</comment>
<reference evidence="2 3" key="1">
    <citation type="submission" date="2022-10" db="EMBL/GenBank/DDBJ databases">
        <title>Comparative genomics and taxonomic characterization of three novel marine species of genus Reichenbachiella exhibiting antioxidant and polysaccharide degradation activities.</title>
        <authorList>
            <person name="Muhammad N."/>
            <person name="Lee Y.-J."/>
            <person name="Ko J."/>
            <person name="Kim S.-G."/>
        </authorList>
    </citation>
    <scope>NUCLEOTIDE SEQUENCE [LARGE SCALE GENOMIC DNA]</scope>
    <source>
        <strain evidence="2 3">ABR2-5</strain>
    </source>
</reference>
<dbReference type="RefSeq" id="WP_264137388.1">
    <property type="nucleotide sequence ID" value="NZ_JAOYOD010000001.1"/>
</dbReference>
<sequence length="1867" mass="206175">MYSVFNNSDINMIMPYDEIGLGEVHLPAHPLMNGVNTFSGGYYSYRTDATADDLQEGVELVASWSDGSPLIMVKETDNFKLVQLGFNPVSSDYSWGLWDSSTDGMNIISNALNYVAGGLKGTEVDWVTLSSYESDLLEPGSPHTITVDYSTVLEEEGWQTARITAFGGDSRQAFPDTFLEIFVDATSDLIAADTLDFGEITVGSELAKSFNLLNQGNGSAQYVITGDTLGVIMDGLYDTLLIGSNSTRLHQLSLMVKEVGELHEKVLIHNLTDEQEAIEVVLRAEIKSPGIIRITPELVDVEVAYQGETNGIFMLHNDSEADLDFEFSAFHLQGLSEPIAPVVRMDNEQVPSKLETDNRIGGPALDGIGEDSYGYIFVDSEEEEGPSYIWNDISTAGESLTLADDGMHRIELPFEFPIYGIMKKEVYISANGLLSFDEKAGNPINTQLPSGSAPNGIIAAFWKDLNPGLGGQIHYVLNDDQLIVQYSEVPDYEESGVFTFQIKILSSGDIFFYYKEMTGKINDATLGIEDLTGSKGLQVAFNTEYITDGLAVEILHPELRILPAFSSGSIAAGDSLEVPFLYHPLDDLGGYHMDQLLVASNDTINPTSQVFIHSWVEGPANIAAEKDTLLMDTTYIDQYDFARNFYRNDNVGVLKIDSIKSSSDQFAVMMPRYQVLIDEDGVQANLEYENITRYLNGEITGIVDPLEIKLVTRNQDGTKVVQDINFYTPNDSVISINTTIEWGLSIDWGFAQEEMYLEVYTEQQLSGAISERFVPVQDWIYHNSTSGNVRVLYRPTRVETDTAQIVAYSNALESTEMSFTAIGTGKSSAASISINVRELKEHLVVNDSSEQAFEISNVGTDSLYLSLRKKRFEFESNYQPIVVEEFDETVLTTNDGSMKWRAPQDETLENSHSDNSARILEEPLYDGVFYGTLSAGFDTYLGYGELGSPEELSIEKSIWSGPFYLGAEYLYGSSTELLLLGSGGELFLYDFNDQTSLRIATLEGDSDWTGLATDPKTGELYGVTLTSLFKIDQYSFETDHIGLIGFDWVIGLAINNESEIYAYTLDNEFLSIDVSTGAGTYIGDIGFNANYGQDMAYDLSNDAIFMASYSSSYGGQLRIVNEETGATEVIGQLATNMPNDQVSSIAFPMVGNSYGLSLNVRDTVLAPGQSLEVIAGFNSKGLMNGTYRSEVTITSNDYSHPQVEIPVELLVSGNDPAVGDYDKIINFGMTTLYDTLSAEWTVWNDGMEVLILNLEELGNGFVLQDSTQDSVRIDVGSSKRIGFYFIPEEADTYEFKSKWRTNDPNNELIAVTLSGAGQRSETHLEMDQMQLVFEGVRGVTIDQAINFYSMGSDTVVYDFRLGDETVSWISLERDSTSLAPDSTRQSVIQVNTTDLEVGTYESYLVLTSNDPYYDSLTLPVTLEVFNQDLIVEQAFELQVLAIEEDTLRYDLSTFFSDPDLDELSYVVSTANGLAGFELLESNLAIWGETAGEDQVVVRATDGNGSEAEVQIPLLLNDRPIVTTALENQIVTLGHDFVTAFEIMDHFEDVDALSVDIEATEMAAIQVSDDLMVSIKGLQAGQVELMVTVSDGNHEVSQVLNLTINSPVVVDRSFEQQLLAIEEDTLRLDLTSFFSDADADDLSYEVTQLNEHSGFEVEGTQLIIWGESTGESQVMVHASDGKGGTGEVAIPLMMNHRPVVSNPFASYYLTIGDSFQPSLMLGDYFEDVDGQDLTVAIDSSDFVHFVISENMQLLIKGLQVGNDTVTVTVSDGYHEVNQSLILVINEELLKLYPNPAIDFFTVNFPIEIDDQLEFRLIDMGGVIVKSWDVNPTDENSVKLGVLGVESGLYFLEIFQGEERLSQERIMIK</sequence>
<evidence type="ECO:0000313" key="2">
    <source>
        <dbReference type="EMBL" id="MCV9386578.1"/>
    </source>
</evidence>
<proteinExistence type="predicted"/>
<accession>A0ABT3CTL4</accession>
<gene>
    <name evidence="2" type="ORF">N7U62_07890</name>
</gene>
<dbReference type="Proteomes" id="UP001300692">
    <property type="component" value="Unassembled WGS sequence"/>
</dbReference>
<dbReference type="InterPro" id="IPR026444">
    <property type="entry name" value="Secre_tail"/>
</dbReference>
<name>A0ABT3CTL4_9BACT</name>
<dbReference type="SUPFAM" id="SSF63825">
    <property type="entry name" value="YWTD domain"/>
    <property type="match status" value="1"/>
</dbReference>
<evidence type="ECO:0000313" key="3">
    <source>
        <dbReference type="Proteomes" id="UP001300692"/>
    </source>
</evidence>
<feature type="domain" description="Secretion system C-terminal sorting" evidence="1">
    <location>
        <begin position="1790"/>
        <end position="1865"/>
    </location>
</feature>
<organism evidence="2 3">
    <name type="scientific">Reichenbachiella ulvae</name>
    <dbReference type="NCBI Taxonomy" id="2980104"/>
    <lineage>
        <taxon>Bacteria</taxon>
        <taxon>Pseudomonadati</taxon>
        <taxon>Bacteroidota</taxon>
        <taxon>Cytophagia</taxon>
        <taxon>Cytophagales</taxon>
        <taxon>Reichenbachiellaceae</taxon>
        <taxon>Reichenbachiella</taxon>
    </lineage>
</organism>
<dbReference type="Pfam" id="PF18962">
    <property type="entry name" value="Por_Secre_tail"/>
    <property type="match status" value="1"/>
</dbReference>
<keyword evidence="3" id="KW-1185">Reference proteome</keyword>
<dbReference type="EMBL" id="JAOYOD010000001">
    <property type="protein sequence ID" value="MCV9386578.1"/>
    <property type="molecule type" value="Genomic_DNA"/>
</dbReference>
<protein>
    <submittedName>
        <fullName evidence="2">T9SS type A sorting domain-containing protein</fullName>
    </submittedName>
</protein>
<dbReference type="NCBIfam" id="TIGR04183">
    <property type="entry name" value="Por_Secre_tail"/>
    <property type="match status" value="1"/>
</dbReference>